<dbReference type="SUPFAM" id="SSF46785">
    <property type="entry name" value="Winged helix' DNA-binding domain"/>
    <property type="match status" value="1"/>
</dbReference>
<dbReference type="RefSeq" id="WP_019974348.1">
    <property type="nucleotide sequence ID" value="NZ_BJXC01000024.1"/>
</dbReference>
<dbReference type="Proteomes" id="UP000321245">
    <property type="component" value="Unassembled WGS sequence"/>
</dbReference>
<dbReference type="Gene3D" id="1.10.10.10">
    <property type="entry name" value="Winged helix-like DNA-binding domain superfamily/Winged helix DNA-binding domain"/>
    <property type="match status" value="1"/>
</dbReference>
<evidence type="ECO:0000256" key="3">
    <source>
        <dbReference type="ARBA" id="ARBA00023163"/>
    </source>
</evidence>
<dbReference type="GO" id="GO:0006355">
    <property type="term" value="P:regulation of DNA-templated transcription"/>
    <property type="evidence" value="ECO:0007669"/>
    <property type="project" value="UniProtKB-ARBA"/>
</dbReference>
<keyword evidence="6" id="KW-1185">Reference proteome</keyword>
<evidence type="ECO:0000259" key="4">
    <source>
        <dbReference type="PROSITE" id="PS51118"/>
    </source>
</evidence>
<feature type="domain" description="HTH hxlR-type" evidence="4">
    <location>
        <begin position="19"/>
        <end position="118"/>
    </location>
</feature>
<dbReference type="InterPro" id="IPR002577">
    <property type="entry name" value="HTH_HxlR"/>
</dbReference>
<dbReference type="PANTHER" id="PTHR33204:SF29">
    <property type="entry name" value="TRANSCRIPTIONAL REGULATOR"/>
    <property type="match status" value="1"/>
</dbReference>
<comment type="caution">
    <text evidence="5">The sequence shown here is derived from an EMBL/GenBank/DDBJ whole genome shotgun (WGS) entry which is preliminary data.</text>
</comment>
<accession>A0A511NJZ5</accession>
<dbReference type="EMBL" id="BJXC01000024">
    <property type="protein sequence ID" value="GEM53113.1"/>
    <property type="molecule type" value="Genomic_DNA"/>
</dbReference>
<evidence type="ECO:0000313" key="5">
    <source>
        <dbReference type="EMBL" id="GEM53113.1"/>
    </source>
</evidence>
<gene>
    <name evidence="5" type="ORF">EB1_29030</name>
</gene>
<reference evidence="5 6" key="1">
    <citation type="submission" date="2019-07" db="EMBL/GenBank/DDBJ databases">
        <title>Whole genome shotgun sequence of Empedobacter brevis NBRC 14943.</title>
        <authorList>
            <person name="Hosoyama A."/>
            <person name="Uohara A."/>
            <person name="Ohji S."/>
            <person name="Ichikawa N."/>
        </authorList>
    </citation>
    <scope>NUCLEOTIDE SEQUENCE [LARGE SCALE GENOMIC DNA]</scope>
    <source>
        <strain evidence="5 6">NBRC 14943</strain>
    </source>
</reference>
<dbReference type="CDD" id="cd00090">
    <property type="entry name" value="HTH_ARSR"/>
    <property type="match status" value="1"/>
</dbReference>
<dbReference type="InterPro" id="IPR036388">
    <property type="entry name" value="WH-like_DNA-bd_sf"/>
</dbReference>
<keyword evidence="1" id="KW-0805">Transcription regulation</keyword>
<dbReference type="AlphaFoldDB" id="A0A511NJZ5"/>
<dbReference type="PANTHER" id="PTHR33204">
    <property type="entry name" value="TRANSCRIPTIONAL REGULATOR, MARR FAMILY"/>
    <property type="match status" value="1"/>
</dbReference>
<proteinExistence type="predicted"/>
<evidence type="ECO:0000256" key="1">
    <source>
        <dbReference type="ARBA" id="ARBA00023015"/>
    </source>
</evidence>
<keyword evidence="3" id="KW-0804">Transcription</keyword>
<evidence type="ECO:0000256" key="2">
    <source>
        <dbReference type="ARBA" id="ARBA00023125"/>
    </source>
</evidence>
<name>A0A511NJZ5_9FLAO</name>
<keyword evidence="2" id="KW-0238">DNA-binding</keyword>
<organism evidence="5 6">
    <name type="scientific">Empedobacter brevis NBRC 14943 = ATCC 43319</name>
    <dbReference type="NCBI Taxonomy" id="1218108"/>
    <lineage>
        <taxon>Bacteria</taxon>
        <taxon>Pseudomonadati</taxon>
        <taxon>Bacteroidota</taxon>
        <taxon>Flavobacteriia</taxon>
        <taxon>Flavobacteriales</taxon>
        <taxon>Weeksellaceae</taxon>
        <taxon>Empedobacter</taxon>
    </lineage>
</organism>
<dbReference type="InterPro" id="IPR011991">
    <property type="entry name" value="ArsR-like_HTH"/>
</dbReference>
<dbReference type="Pfam" id="PF01638">
    <property type="entry name" value="HxlR"/>
    <property type="match status" value="1"/>
</dbReference>
<dbReference type="OrthoDB" id="9797599at2"/>
<dbReference type="InterPro" id="IPR036390">
    <property type="entry name" value="WH_DNA-bd_sf"/>
</dbReference>
<dbReference type="PROSITE" id="PS51118">
    <property type="entry name" value="HTH_HXLR"/>
    <property type="match status" value="1"/>
</dbReference>
<evidence type="ECO:0000313" key="6">
    <source>
        <dbReference type="Proteomes" id="UP000321245"/>
    </source>
</evidence>
<sequence>MEDSCNINYIKYKSKEYPCATSFVMDLIGGKWKTVILCQLKNKEKRFNVLRKELSFITESTLSLQLKQLEEDGLIIKTIYGEKPPLKVIYKLSELGTSFMPILEELNTYGKKILKDNKF</sequence>
<dbReference type="GeneID" id="84649087"/>
<dbReference type="STRING" id="1218108.GCA_000382425_00841"/>
<protein>
    <submittedName>
        <fullName evidence="5">Transcriptional regulator</fullName>
    </submittedName>
</protein>
<dbReference type="GO" id="GO:0003677">
    <property type="term" value="F:DNA binding"/>
    <property type="evidence" value="ECO:0007669"/>
    <property type="project" value="UniProtKB-KW"/>
</dbReference>